<dbReference type="Gene3D" id="3.30.565.10">
    <property type="entry name" value="Histidine kinase-like ATPase, C-terminal domain"/>
    <property type="match status" value="1"/>
</dbReference>
<dbReference type="PROSITE" id="PS50110">
    <property type="entry name" value="RESPONSE_REGULATORY"/>
    <property type="match status" value="1"/>
</dbReference>
<keyword evidence="6" id="KW-0732">Signal</keyword>
<dbReference type="Proteomes" id="UP000271339">
    <property type="component" value="Unassembled WGS sequence"/>
</dbReference>
<keyword evidence="3 4" id="KW-0597">Phosphoprotein</keyword>
<evidence type="ECO:0000256" key="6">
    <source>
        <dbReference type="SAM" id="SignalP"/>
    </source>
</evidence>
<gene>
    <name evidence="9" type="ORF">BXY75_0218</name>
</gene>
<proteinExistence type="predicted"/>
<dbReference type="InterPro" id="IPR003661">
    <property type="entry name" value="HisK_dim/P_dom"/>
</dbReference>
<evidence type="ECO:0000256" key="2">
    <source>
        <dbReference type="ARBA" id="ARBA00012438"/>
    </source>
</evidence>
<dbReference type="Gene3D" id="3.40.50.2300">
    <property type="match status" value="1"/>
</dbReference>
<evidence type="ECO:0000259" key="8">
    <source>
        <dbReference type="PROSITE" id="PS50110"/>
    </source>
</evidence>
<dbReference type="CDD" id="cd16922">
    <property type="entry name" value="HATPase_EvgS-ArcB-TorS-like"/>
    <property type="match status" value="1"/>
</dbReference>
<comment type="caution">
    <text evidence="9">The sequence shown here is derived from an EMBL/GenBank/DDBJ whole genome shotgun (WGS) entry which is preliminary data.</text>
</comment>
<name>A0A3L9Z699_9FLAO</name>
<reference evidence="9 10" key="1">
    <citation type="submission" date="2018-10" db="EMBL/GenBank/DDBJ databases">
        <title>Genomic Encyclopedia of Archaeal and Bacterial Type Strains, Phase II (KMG-II): from individual species to whole genera.</title>
        <authorList>
            <person name="Goeker M."/>
        </authorList>
    </citation>
    <scope>NUCLEOTIDE SEQUENCE [LARGE SCALE GENOMIC DNA]</scope>
    <source>
        <strain evidence="9 10">DSM 23424</strain>
    </source>
</reference>
<feature type="modified residue" description="4-aspartylphosphate" evidence="4">
    <location>
        <position position="668"/>
    </location>
</feature>
<dbReference type="InterPro" id="IPR011006">
    <property type="entry name" value="CheY-like_superfamily"/>
</dbReference>
<keyword evidence="5" id="KW-0812">Transmembrane</keyword>
<dbReference type="FunFam" id="3.30.565.10:FF:000010">
    <property type="entry name" value="Sensor histidine kinase RcsC"/>
    <property type="match status" value="1"/>
</dbReference>
<dbReference type="SUPFAM" id="SSF47384">
    <property type="entry name" value="Homodimeric domain of signal transducing histidine kinase"/>
    <property type="match status" value="1"/>
</dbReference>
<dbReference type="Pfam" id="PF00512">
    <property type="entry name" value="HisKA"/>
    <property type="match status" value="1"/>
</dbReference>
<evidence type="ECO:0000256" key="5">
    <source>
        <dbReference type="SAM" id="Phobius"/>
    </source>
</evidence>
<dbReference type="InterPro" id="IPR011990">
    <property type="entry name" value="TPR-like_helical_dom_sf"/>
</dbReference>
<evidence type="ECO:0000259" key="7">
    <source>
        <dbReference type="PROSITE" id="PS50109"/>
    </source>
</evidence>
<dbReference type="Pfam" id="PF00072">
    <property type="entry name" value="Response_reg"/>
    <property type="match status" value="1"/>
</dbReference>
<dbReference type="AlphaFoldDB" id="A0A3L9Z699"/>
<dbReference type="SMART" id="SM00387">
    <property type="entry name" value="HATPase_c"/>
    <property type="match status" value="1"/>
</dbReference>
<dbReference type="SMART" id="SM00448">
    <property type="entry name" value="REC"/>
    <property type="match status" value="1"/>
</dbReference>
<dbReference type="SMART" id="SM00388">
    <property type="entry name" value="HisKA"/>
    <property type="match status" value="1"/>
</dbReference>
<dbReference type="GO" id="GO:0000155">
    <property type="term" value="F:phosphorelay sensor kinase activity"/>
    <property type="evidence" value="ECO:0007669"/>
    <property type="project" value="InterPro"/>
</dbReference>
<organism evidence="9 10">
    <name type="scientific">Ulvibacter antarcticus</name>
    <dbReference type="NCBI Taxonomy" id="442714"/>
    <lineage>
        <taxon>Bacteria</taxon>
        <taxon>Pseudomonadati</taxon>
        <taxon>Bacteroidota</taxon>
        <taxon>Flavobacteriia</taxon>
        <taxon>Flavobacteriales</taxon>
        <taxon>Flavobacteriaceae</taxon>
        <taxon>Ulvibacter</taxon>
    </lineage>
</organism>
<feature type="signal peptide" evidence="6">
    <location>
        <begin position="1"/>
        <end position="19"/>
    </location>
</feature>
<feature type="transmembrane region" description="Helical" evidence="5">
    <location>
        <begin position="321"/>
        <end position="340"/>
    </location>
</feature>
<dbReference type="RefSeq" id="WP_170152826.1">
    <property type="nucleotide sequence ID" value="NZ_REFC01000011.1"/>
</dbReference>
<dbReference type="InterPro" id="IPR005467">
    <property type="entry name" value="His_kinase_dom"/>
</dbReference>
<evidence type="ECO:0000256" key="4">
    <source>
        <dbReference type="PROSITE-ProRule" id="PRU00169"/>
    </source>
</evidence>
<dbReference type="InterPro" id="IPR001789">
    <property type="entry name" value="Sig_transdc_resp-reg_receiver"/>
</dbReference>
<dbReference type="SUPFAM" id="SSF55874">
    <property type="entry name" value="ATPase domain of HSP90 chaperone/DNA topoisomerase II/histidine kinase"/>
    <property type="match status" value="1"/>
</dbReference>
<dbReference type="Gene3D" id="1.10.287.130">
    <property type="match status" value="1"/>
</dbReference>
<dbReference type="InterPro" id="IPR036097">
    <property type="entry name" value="HisK_dim/P_sf"/>
</dbReference>
<dbReference type="InterPro" id="IPR004358">
    <property type="entry name" value="Sig_transdc_His_kin-like_C"/>
</dbReference>
<dbReference type="SUPFAM" id="SSF48452">
    <property type="entry name" value="TPR-like"/>
    <property type="match status" value="1"/>
</dbReference>
<evidence type="ECO:0000256" key="3">
    <source>
        <dbReference type="ARBA" id="ARBA00022553"/>
    </source>
</evidence>
<dbReference type="InterPro" id="IPR036890">
    <property type="entry name" value="HATPase_C_sf"/>
</dbReference>
<evidence type="ECO:0000313" key="9">
    <source>
        <dbReference type="EMBL" id="RMA65805.1"/>
    </source>
</evidence>
<sequence>MTKLYNFFLFFSFCFGLTAQNTLFVDTQIDIDEKDISAYFTTMLDSSNVYHAQGNYKRSLELNIDLLLKAFASENPLYIHEGYRLLGANYWAMNDTILARESFEKSKIFAEQANDARAMAYSYMDLASIYSENNALEKAFIYHEESIELFELSNDLEGLAKAHYKTVLSSIKMKDYRRAYLHILKARKLNKFDENSALSVGLDFYTGIYYAQKDNFEMADTYFMKAIREAEKANLSVELQRAYEEYNKSLLRQGKFEEAAIAQTMYEMYRQVNNEDVRLLETETLTAKLQVAEYRKDVQAAELQNQLQSEIVENKSKLNTFLLIVTACFLVLFVALFLAYRNRKSLVSELKLKNKEYLKAKEKSEKLAKAKSKFFSTVSHELRTPLYGVIGLSTILLEDKTLKKHESDLKSLKFSADYLLALINDVLQINKIDSNNLEDEQTSFNLRELIKTISSSFEYMRLQNKNKIHIHISDNIPQFIRGNSVRLSQILMNLIGNACKFTENGDIYIIAETTEVTEMVTAIKFYIKDTGIGIPADKQESVFEEFSQADSINYKYQGTGLGLPIVKKLLALSNSSVSLESEFGEGSMFSFTLLFEAIQQIEEKKEIIITDASLLINKNILIVDDNRINQTVTKKILEKNKVICDIAQNGEEAVCKARENEYDLILMDINMPVKNGMQATKEIRAFDKKIPIVALTAVEVEEMRFKIYESGMNDIIVKPYDISKFVQTILKHIAMDDPGSSRKSSNLRAV</sequence>
<protein>
    <recommendedName>
        <fullName evidence="2">histidine kinase</fullName>
        <ecNumber evidence="2">2.7.13.3</ecNumber>
    </recommendedName>
</protein>
<dbReference type="CDD" id="cd00082">
    <property type="entry name" value="HisKA"/>
    <property type="match status" value="1"/>
</dbReference>
<feature type="chain" id="PRO_5018281380" description="histidine kinase" evidence="6">
    <location>
        <begin position="20"/>
        <end position="750"/>
    </location>
</feature>
<comment type="catalytic activity">
    <reaction evidence="1">
        <text>ATP + protein L-histidine = ADP + protein N-phospho-L-histidine.</text>
        <dbReference type="EC" id="2.7.13.3"/>
    </reaction>
</comment>
<dbReference type="PANTHER" id="PTHR45339">
    <property type="entry name" value="HYBRID SIGNAL TRANSDUCTION HISTIDINE KINASE J"/>
    <property type="match status" value="1"/>
</dbReference>
<dbReference type="EC" id="2.7.13.3" evidence="2"/>
<feature type="domain" description="Response regulatory" evidence="8">
    <location>
        <begin position="619"/>
        <end position="733"/>
    </location>
</feature>
<evidence type="ECO:0000313" key="10">
    <source>
        <dbReference type="Proteomes" id="UP000271339"/>
    </source>
</evidence>
<accession>A0A3L9Z699</accession>
<keyword evidence="5" id="KW-0472">Membrane</keyword>
<keyword evidence="10" id="KW-1185">Reference proteome</keyword>
<dbReference type="PANTHER" id="PTHR45339:SF5">
    <property type="entry name" value="HISTIDINE KINASE"/>
    <property type="match status" value="1"/>
</dbReference>
<dbReference type="EMBL" id="REFC01000011">
    <property type="protein sequence ID" value="RMA65805.1"/>
    <property type="molecule type" value="Genomic_DNA"/>
</dbReference>
<feature type="domain" description="Histidine kinase" evidence="7">
    <location>
        <begin position="377"/>
        <end position="597"/>
    </location>
</feature>
<dbReference type="SUPFAM" id="SSF52172">
    <property type="entry name" value="CheY-like"/>
    <property type="match status" value="1"/>
</dbReference>
<dbReference type="Pfam" id="PF02518">
    <property type="entry name" value="HATPase_c"/>
    <property type="match status" value="1"/>
</dbReference>
<keyword evidence="5" id="KW-1133">Transmembrane helix</keyword>
<dbReference type="PROSITE" id="PS50109">
    <property type="entry name" value="HIS_KIN"/>
    <property type="match status" value="1"/>
</dbReference>
<evidence type="ECO:0000256" key="1">
    <source>
        <dbReference type="ARBA" id="ARBA00000085"/>
    </source>
</evidence>
<dbReference type="Gene3D" id="1.25.40.10">
    <property type="entry name" value="Tetratricopeptide repeat domain"/>
    <property type="match status" value="1"/>
</dbReference>
<dbReference type="CDD" id="cd17546">
    <property type="entry name" value="REC_hyHK_CKI1_RcsC-like"/>
    <property type="match status" value="1"/>
</dbReference>
<dbReference type="InterPro" id="IPR003594">
    <property type="entry name" value="HATPase_dom"/>
</dbReference>
<dbReference type="PRINTS" id="PR00344">
    <property type="entry name" value="BCTRLSENSOR"/>
</dbReference>